<sequence>MYDEDRLKTRGAMSQYRAQFGMLYNKENGRLMDSNDRKEVLKFIDTLGLDRTVKSKPVFNERQEGILTVEGDARLFDALCYEDVRLLVVHSPNNSERDVLAMEVKLSHHKGHNKHPKLTIFFFTESTTRFSVPSLTSYPLHSQMTHSRRRA</sequence>
<keyword evidence="2" id="KW-1185">Reference proteome</keyword>
<accession>L8FRW3</accession>
<gene>
    <name evidence="1" type="ORF">GMDG_06057</name>
</gene>
<dbReference type="InParanoid" id="L8FRW3"/>
<evidence type="ECO:0000313" key="2">
    <source>
        <dbReference type="Proteomes" id="UP000011064"/>
    </source>
</evidence>
<proteinExistence type="predicted"/>
<name>L8FRW3_PSED2</name>
<organism evidence="1 2">
    <name type="scientific">Pseudogymnoascus destructans (strain ATCC MYA-4855 / 20631-21)</name>
    <name type="common">Bat white-nose syndrome fungus</name>
    <name type="synonym">Geomyces destructans</name>
    <dbReference type="NCBI Taxonomy" id="658429"/>
    <lineage>
        <taxon>Eukaryota</taxon>
        <taxon>Fungi</taxon>
        <taxon>Dikarya</taxon>
        <taxon>Ascomycota</taxon>
        <taxon>Pezizomycotina</taxon>
        <taxon>Leotiomycetes</taxon>
        <taxon>Thelebolales</taxon>
        <taxon>Thelebolaceae</taxon>
        <taxon>Pseudogymnoascus</taxon>
    </lineage>
</organism>
<dbReference type="VEuPathDB" id="FungiDB:GMDG_06057"/>
<dbReference type="PANTHER" id="PTHR37535">
    <property type="entry name" value="FLUG DOMAIN PROTEIN"/>
    <property type="match status" value="1"/>
</dbReference>
<dbReference type="Proteomes" id="UP000011064">
    <property type="component" value="Unassembled WGS sequence"/>
</dbReference>
<dbReference type="PANTHER" id="PTHR37535:SF4">
    <property type="entry name" value="FLUG DOMAIN-CONTAINING PROTEIN"/>
    <property type="match status" value="1"/>
</dbReference>
<dbReference type="HOGENOM" id="CLU_1732265_0_0_1"/>
<dbReference type="AlphaFoldDB" id="L8FRW3"/>
<dbReference type="STRING" id="658429.L8FRW3"/>
<dbReference type="EMBL" id="GL573309">
    <property type="protein sequence ID" value="ELR03309.1"/>
    <property type="molecule type" value="Genomic_DNA"/>
</dbReference>
<evidence type="ECO:0000313" key="1">
    <source>
        <dbReference type="EMBL" id="ELR03309.1"/>
    </source>
</evidence>
<protein>
    <submittedName>
        <fullName evidence="1">Uncharacterized protein</fullName>
    </submittedName>
</protein>
<reference evidence="2" key="1">
    <citation type="submission" date="2010-09" db="EMBL/GenBank/DDBJ databases">
        <title>The genome sequence of Geomyces destructans 20631-21.</title>
        <authorList>
            <consortium name="The Broad Institute Genome Sequencing Platform"/>
            <person name="Cuomo C.A."/>
            <person name="Blehert D.S."/>
            <person name="Lorch J.M."/>
            <person name="Young S.K."/>
            <person name="Zeng Q."/>
            <person name="Gargeya S."/>
            <person name="Fitzgerald M."/>
            <person name="Haas B."/>
            <person name="Abouelleil A."/>
            <person name="Alvarado L."/>
            <person name="Arachchi H.M."/>
            <person name="Berlin A."/>
            <person name="Brown A."/>
            <person name="Chapman S.B."/>
            <person name="Chen Z."/>
            <person name="Dunbar C."/>
            <person name="Freedman E."/>
            <person name="Gearin G."/>
            <person name="Gellesch M."/>
            <person name="Goldberg J."/>
            <person name="Griggs A."/>
            <person name="Gujja S."/>
            <person name="Heiman D."/>
            <person name="Howarth C."/>
            <person name="Larson L."/>
            <person name="Lui A."/>
            <person name="MacDonald P.J.P."/>
            <person name="Montmayeur A."/>
            <person name="Murphy C."/>
            <person name="Neiman D."/>
            <person name="Pearson M."/>
            <person name="Priest M."/>
            <person name="Roberts A."/>
            <person name="Saif S."/>
            <person name="Shea T."/>
            <person name="Shenoy N."/>
            <person name="Sisk P."/>
            <person name="Stolte C."/>
            <person name="Sykes S."/>
            <person name="Wortman J."/>
            <person name="Nusbaum C."/>
            <person name="Birren B."/>
        </authorList>
    </citation>
    <scope>NUCLEOTIDE SEQUENCE [LARGE SCALE GENOMIC DNA]</scope>
    <source>
        <strain evidence="2">ATCC MYA-4855 / 20631-21</strain>
    </source>
</reference>